<dbReference type="PROSITE" id="PS50977">
    <property type="entry name" value="HTH_TETR_2"/>
    <property type="match status" value="1"/>
</dbReference>
<sequence length="237" mass="27101">MVRMSIKELKEREKEQRRNYIVDVAERLFFSRGYDNVSMEDIAKEVGFNKATLYLYFKSKDALFFAIVLRGARIMDAAYAEGAKKGTDGLSKLWAMRLEFYEFSRLYPDYFRALCYSGGERFHKADDEAAKEVLGILVKNTKIITDTVTEGIEDGSIRNDIDPLELTIYLGVSNLGVLNVDPGYQKILEAKGISFDKFVKDFHRFIIPAIANRPVDDLAYAKGSDTGKRKRSRTKKQ</sequence>
<dbReference type="AlphaFoldDB" id="A0AAP2RB01"/>
<proteinExistence type="predicted"/>
<keyword evidence="1" id="KW-0805">Transcription regulation</keyword>
<dbReference type="InterPro" id="IPR050109">
    <property type="entry name" value="HTH-type_TetR-like_transc_reg"/>
</dbReference>
<dbReference type="InterPro" id="IPR036271">
    <property type="entry name" value="Tet_transcr_reg_TetR-rel_C_sf"/>
</dbReference>
<dbReference type="Pfam" id="PF00440">
    <property type="entry name" value="TetR_N"/>
    <property type="match status" value="1"/>
</dbReference>
<reference evidence="6 7" key="1">
    <citation type="submission" date="2017-11" db="EMBL/GenBank/DDBJ databases">
        <title>Isolation and Characterization of Family Methanocellaceae Species from Potential Methane Hydrate Area Offshore Southwestern Taiwan.</title>
        <authorList>
            <person name="Zhang W.-L."/>
            <person name="Chen W.-C."/>
            <person name="Lai M.-C."/>
            <person name="Chen S.-C."/>
        </authorList>
    </citation>
    <scope>NUCLEOTIDE SEQUENCE [LARGE SCALE GENOMIC DNA]</scope>
    <source>
        <strain evidence="6 7">CWC-04</strain>
    </source>
</reference>
<dbReference type="Gene3D" id="1.10.357.10">
    <property type="entry name" value="Tetracycline Repressor, domain 2"/>
    <property type="match status" value="1"/>
</dbReference>
<name>A0AAP2RB01_9EURY</name>
<evidence type="ECO:0000313" key="7">
    <source>
        <dbReference type="Proteomes" id="UP001320159"/>
    </source>
</evidence>
<keyword evidence="2 4" id="KW-0238">DNA-binding</keyword>
<dbReference type="SUPFAM" id="SSF46689">
    <property type="entry name" value="Homeodomain-like"/>
    <property type="match status" value="1"/>
</dbReference>
<keyword evidence="3" id="KW-0804">Transcription</keyword>
<gene>
    <name evidence="6" type="ORF">CUJ83_04215</name>
</gene>
<evidence type="ECO:0000256" key="3">
    <source>
        <dbReference type="ARBA" id="ARBA00023163"/>
    </source>
</evidence>
<evidence type="ECO:0000256" key="2">
    <source>
        <dbReference type="ARBA" id="ARBA00023125"/>
    </source>
</evidence>
<dbReference type="SUPFAM" id="SSF48498">
    <property type="entry name" value="Tetracyclin repressor-like, C-terminal domain"/>
    <property type="match status" value="1"/>
</dbReference>
<dbReference type="PANTHER" id="PTHR30055">
    <property type="entry name" value="HTH-TYPE TRANSCRIPTIONAL REGULATOR RUTR"/>
    <property type="match status" value="1"/>
</dbReference>
<feature type="domain" description="HTH tetR-type" evidence="5">
    <location>
        <begin position="15"/>
        <end position="75"/>
    </location>
</feature>
<dbReference type="Gene3D" id="1.10.10.60">
    <property type="entry name" value="Homeodomain-like"/>
    <property type="match status" value="1"/>
</dbReference>
<evidence type="ECO:0000256" key="1">
    <source>
        <dbReference type="ARBA" id="ARBA00023015"/>
    </source>
</evidence>
<keyword evidence="7" id="KW-1185">Reference proteome</keyword>
<dbReference type="PANTHER" id="PTHR30055:SF234">
    <property type="entry name" value="HTH-TYPE TRANSCRIPTIONAL REGULATOR BETI"/>
    <property type="match status" value="1"/>
</dbReference>
<evidence type="ECO:0000256" key="4">
    <source>
        <dbReference type="PROSITE-ProRule" id="PRU00335"/>
    </source>
</evidence>
<dbReference type="PRINTS" id="PR00455">
    <property type="entry name" value="HTHTETR"/>
</dbReference>
<evidence type="ECO:0000259" key="5">
    <source>
        <dbReference type="PROSITE" id="PS50977"/>
    </source>
</evidence>
<dbReference type="Proteomes" id="UP001320159">
    <property type="component" value="Unassembled WGS sequence"/>
</dbReference>
<dbReference type="EMBL" id="PGCK01000003">
    <property type="protein sequence ID" value="MCD1294199.1"/>
    <property type="molecule type" value="Genomic_DNA"/>
</dbReference>
<feature type="DNA-binding region" description="H-T-H motif" evidence="4">
    <location>
        <begin position="38"/>
        <end position="57"/>
    </location>
</feature>
<dbReference type="InterPro" id="IPR001647">
    <property type="entry name" value="HTH_TetR"/>
</dbReference>
<accession>A0AAP2RB01</accession>
<dbReference type="FunFam" id="1.10.10.60:FF:000141">
    <property type="entry name" value="TetR family transcriptional regulator"/>
    <property type="match status" value="1"/>
</dbReference>
<comment type="caution">
    <text evidence="6">The sequence shown here is derived from an EMBL/GenBank/DDBJ whole genome shotgun (WGS) entry which is preliminary data.</text>
</comment>
<dbReference type="GO" id="GO:0003700">
    <property type="term" value="F:DNA-binding transcription factor activity"/>
    <property type="evidence" value="ECO:0007669"/>
    <property type="project" value="TreeGrafter"/>
</dbReference>
<dbReference type="InterPro" id="IPR009057">
    <property type="entry name" value="Homeodomain-like_sf"/>
</dbReference>
<protein>
    <submittedName>
        <fullName evidence="6">TetR/AcrR family transcriptional regulator</fullName>
    </submittedName>
</protein>
<organism evidence="6 7">
    <name type="scientific">Methanooceanicella nereidis</name>
    <dbReference type="NCBI Taxonomy" id="2052831"/>
    <lineage>
        <taxon>Archaea</taxon>
        <taxon>Methanobacteriati</taxon>
        <taxon>Methanobacteriota</taxon>
        <taxon>Stenosarchaea group</taxon>
        <taxon>Methanomicrobia</taxon>
        <taxon>Methanocellales</taxon>
        <taxon>Methanocellaceae</taxon>
        <taxon>Methanooceanicella</taxon>
    </lineage>
</organism>
<evidence type="ECO:0000313" key="6">
    <source>
        <dbReference type="EMBL" id="MCD1294199.1"/>
    </source>
</evidence>
<dbReference type="GO" id="GO:0000976">
    <property type="term" value="F:transcription cis-regulatory region binding"/>
    <property type="evidence" value="ECO:0007669"/>
    <property type="project" value="TreeGrafter"/>
</dbReference>